<dbReference type="EMBL" id="KK119634">
    <property type="protein sequence ID" value="KFM76266.1"/>
    <property type="molecule type" value="Genomic_DNA"/>
</dbReference>
<dbReference type="GO" id="GO:0032465">
    <property type="term" value="P:regulation of cytokinesis"/>
    <property type="evidence" value="ECO:0007669"/>
    <property type="project" value="TreeGrafter"/>
</dbReference>
<dbReference type="AlphaFoldDB" id="A0A087UFX7"/>
<evidence type="ECO:0000313" key="2">
    <source>
        <dbReference type="EMBL" id="KFM76266.1"/>
    </source>
</evidence>
<evidence type="ECO:0000256" key="1">
    <source>
        <dbReference type="SAM" id="MobiDB-lite"/>
    </source>
</evidence>
<evidence type="ECO:0000313" key="3">
    <source>
        <dbReference type="Proteomes" id="UP000054359"/>
    </source>
</evidence>
<accession>A0A087UFX7</accession>
<name>A0A087UFX7_STEMI</name>
<dbReference type="GO" id="GO:0000281">
    <property type="term" value="P:mitotic cytokinesis"/>
    <property type="evidence" value="ECO:0007669"/>
    <property type="project" value="InterPro"/>
</dbReference>
<protein>
    <submittedName>
        <fullName evidence="2">Uncharacterized protein</fullName>
    </submittedName>
</protein>
<dbReference type="STRING" id="407821.A0A087UFX7"/>
<keyword evidence="3" id="KW-1185">Reference proteome</keyword>
<sequence>MLFLMSQNLVDALEQCSDSDQGCEGENFVLPGSGTEPFHVMKHSTETEKKYSDKFTMSSVKDPITPKARRDTFENYSGHSSKSTESNSSNGLQSCTFLCNELITRDLLFLLKDSVIEAKAEVYKAIGNSDINVKGKIVTESGQTMTQVKDATATKLSICTDDLHQRTSQLFQYISEAIWRFEIVKSDIFQEPFSFSTLQKKTPYLFQSQQSVSSSDGTDKENKKRRKKKKKHKHNFSSHKKDSFAESSIIQCMLSSPEALLRYSLWNKNLVQAGQV</sequence>
<dbReference type="InterPro" id="IPR028730">
    <property type="entry name" value="ZFYVE26"/>
</dbReference>
<reference evidence="2 3" key="1">
    <citation type="submission" date="2013-11" db="EMBL/GenBank/DDBJ databases">
        <title>Genome sequencing of Stegodyphus mimosarum.</title>
        <authorList>
            <person name="Bechsgaard J."/>
        </authorList>
    </citation>
    <scope>NUCLEOTIDE SEQUENCE [LARGE SCALE GENOMIC DNA]</scope>
</reference>
<gene>
    <name evidence="2" type="ORF">X975_06433</name>
</gene>
<feature type="region of interest" description="Disordered" evidence="1">
    <location>
        <begin position="66"/>
        <end position="91"/>
    </location>
</feature>
<dbReference type="GO" id="GO:0030496">
    <property type="term" value="C:midbody"/>
    <property type="evidence" value="ECO:0007669"/>
    <property type="project" value="TreeGrafter"/>
</dbReference>
<feature type="region of interest" description="Disordered" evidence="1">
    <location>
        <begin position="209"/>
        <end position="240"/>
    </location>
</feature>
<dbReference type="Proteomes" id="UP000054359">
    <property type="component" value="Unassembled WGS sequence"/>
</dbReference>
<dbReference type="PANTHER" id="PTHR46591:SF1">
    <property type="entry name" value="ZINC FINGER FYVE DOMAIN-CONTAINING PROTEIN 26"/>
    <property type="match status" value="1"/>
</dbReference>
<feature type="non-terminal residue" evidence="2">
    <location>
        <position position="276"/>
    </location>
</feature>
<dbReference type="GO" id="GO:0005813">
    <property type="term" value="C:centrosome"/>
    <property type="evidence" value="ECO:0007669"/>
    <property type="project" value="TreeGrafter"/>
</dbReference>
<dbReference type="PANTHER" id="PTHR46591">
    <property type="entry name" value="ZINC FINGER FYVE DOMAIN-CONTAINING PROTEIN 26"/>
    <property type="match status" value="1"/>
</dbReference>
<feature type="compositionally biased region" description="Basic residues" evidence="1">
    <location>
        <begin position="223"/>
        <end position="238"/>
    </location>
</feature>
<dbReference type="GO" id="GO:0032266">
    <property type="term" value="F:phosphatidylinositol-3-phosphate binding"/>
    <property type="evidence" value="ECO:0007669"/>
    <property type="project" value="InterPro"/>
</dbReference>
<dbReference type="GO" id="GO:0000724">
    <property type="term" value="P:double-strand break repair via homologous recombination"/>
    <property type="evidence" value="ECO:0007669"/>
    <property type="project" value="InterPro"/>
</dbReference>
<feature type="compositionally biased region" description="Low complexity" evidence="1">
    <location>
        <begin position="77"/>
        <end position="89"/>
    </location>
</feature>
<proteinExistence type="predicted"/>
<organism evidence="2 3">
    <name type="scientific">Stegodyphus mimosarum</name>
    <name type="common">African social velvet spider</name>
    <dbReference type="NCBI Taxonomy" id="407821"/>
    <lineage>
        <taxon>Eukaryota</taxon>
        <taxon>Metazoa</taxon>
        <taxon>Ecdysozoa</taxon>
        <taxon>Arthropoda</taxon>
        <taxon>Chelicerata</taxon>
        <taxon>Arachnida</taxon>
        <taxon>Araneae</taxon>
        <taxon>Araneomorphae</taxon>
        <taxon>Entelegynae</taxon>
        <taxon>Eresoidea</taxon>
        <taxon>Eresidae</taxon>
        <taxon>Stegodyphus</taxon>
    </lineage>
</organism>